<dbReference type="GO" id="GO:0005634">
    <property type="term" value="C:nucleus"/>
    <property type="evidence" value="ECO:0007669"/>
    <property type="project" value="UniProtKB-SubCell"/>
</dbReference>
<dbReference type="Proteomes" id="UP000092600">
    <property type="component" value="Unassembled WGS sequence"/>
</dbReference>
<evidence type="ECO:0000256" key="5">
    <source>
        <dbReference type="SAM" id="MobiDB-lite"/>
    </source>
</evidence>
<keyword evidence="3" id="KW-0067">ATP-binding</keyword>
<reference evidence="7 8" key="1">
    <citation type="journal article" date="2016" name="DNA Res.">
        <title>The draft genome of MD-2 pineapple using hybrid error correction of long reads.</title>
        <authorList>
            <person name="Redwan R.M."/>
            <person name="Saidin A."/>
            <person name="Kumar S.V."/>
        </authorList>
    </citation>
    <scope>NUCLEOTIDE SEQUENCE [LARGE SCALE GENOMIC DNA]</scope>
    <source>
        <strain evidence="8">cv. MD2</strain>
        <tissue evidence="7">Leaf</tissue>
    </source>
</reference>
<dbReference type="Pfam" id="PF02463">
    <property type="entry name" value="SMC_N"/>
    <property type="match status" value="1"/>
</dbReference>
<comment type="subcellular location">
    <subcellularLocation>
        <location evidence="1">Nucleus</location>
    </subcellularLocation>
</comment>
<gene>
    <name evidence="7" type="ORF">ACMD2_18030</name>
</gene>
<dbReference type="SUPFAM" id="SSF52540">
    <property type="entry name" value="P-loop containing nucleoside triphosphate hydrolases"/>
    <property type="match status" value="1"/>
</dbReference>
<feature type="domain" description="RecF/RecN/SMC N-terminal" evidence="6">
    <location>
        <begin position="33"/>
        <end position="86"/>
    </location>
</feature>
<accession>A0A199W1U3</accession>
<dbReference type="AlphaFoldDB" id="A0A199W1U3"/>
<dbReference type="GO" id="GO:0007076">
    <property type="term" value="P:mitotic chromosome condensation"/>
    <property type="evidence" value="ECO:0007669"/>
    <property type="project" value="TreeGrafter"/>
</dbReference>
<feature type="region of interest" description="Disordered" evidence="5">
    <location>
        <begin position="1"/>
        <end position="30"/>
    </location>
</feature>
<feature type="compositionally biased region" description="Low complexity" evidence="5">
    <location>
        <begin position="1"/>
        <end position="12"/>
    </location>
</feature>
<organism evidence="7 8">
    <name type="scientific">Ananas comosus</name>
    <name type="common">Pineapple</name>
    <name type="synonym">Ananas ananas</name>
    <dbReference type="NCBI Taxonomy" id="4615"/>
    <lineage>
        <taxon>Eukaryota</taxon>
        <taxon>Viridiplantae</taxon>
        <taxon>Streptophyta</taxon>
        <taxon>Embryophyta</taxon>
        <taxon>Tracheophyta</taxon>
        <taxon>Spermatophyta</taxon>
        <taxon>Magnoliopsida</taxon>
        <taxon>Liliopsida</taxon>
        <taxon>Poales</taxon>
        <taxon>Bromeliaceae</taxon>
        <taxon>Bromelioideae</taxon>
        <taxon>Ananas</taxon>
    </lineage>
</organism>
<protein>
    <submittedName>
        <fullName evidence="7">Structural maintenance of chromosomes protein 4</fullName>
    </submittedName>
</protein>
<dbReference type="GO" id="GO:0005524">
    <property type="term" value="F:ATP binding"/>
    <property type="evidence" value="ECO:0007669"/>
    <property type="project" value="UniProtKB-KW"/>
</dbReference>
<comment type="caution">
    <text evidence="7">The sequence shown here is derived from an EMBL/GenBank/DDBJ whole genome shotgun (WGS) entry which is preliminary data.</text>
</comment>
<evidence type="ECO:0000256" key="3">
    <source>
        <dbReference type="ARBA" id="ARBA00022840"/>
    </source>
</evidence>
<dbReference type="InterPro" id="IPR003395">
    <property type="entry name" value="RecF/RecN/SMC_N"/>
</dbReference>
<dbReference type="GO" id="GO:0000796">
    <property type="term" value="C:condensin complex"/>
    <property type="evidence" value="ECO:0007669"/>
    <property type="project" value="TreeGrafter"/>
</dbReference>
<evidence type="ECO:0000256" key="2">
    <source>
        <dbReference type="ARBA" id="ARBA00022741"/>
    </source>
</evidence>
<proteinExistence type="predicted"/>
<evidence type="ECO:0000313" key="8">
    <source>
        <dbReference type="Proteomes" id="UP000092600"/>
    </source>
</evidence>
<dbReference type="PANTHER" id="PTHR18937">
    <property type="entry name" value="STRUCTURAL MAINTENANCE OF CHROMOSOMES SMC FAMILY MEMBER"/>
    <property type="match status" value="1"/>
</dbReference>
<keyword evidence="2" id="KW-0547">Nucleotide-binding</keyword>
<evidence type="ECO:0000313" key="7">
    <source>
        <dbReference type="EMBL" id="OAY83226.1"/>
    </source>
</evidence>
<dbReference type="STRING" id="4615.A0A199W1U3"/>
<dbReference type="Gene3D" id="3.40.50.300">
    <property type="entry name" value="P-loop containing nucleotide triphosphate hydrolases"/>
    <property type="match status" value="1"/>
</dbReference>
<dbReference type="EMBL" id="LSRQ01000367">
    <property type="protein sequence ID" value="OAY83226.1"/>
    <property type="molecule type" value="Genomic_DNA"/>
</dbReference>
<name>A0A199W1U3_ANACO</name>
<evidence type="ECO:0000256" key="1">
    <source>
        <dbReference type="ARBA" id="ARBA00004123"/>
    </source>
</evidence>
<dbReference type="PANTHER" id="PTHR18937:SF172">
    <property type="entry name" value="STRUCTURAL MAINTENANCE OF CHROMOSOMES PROTEIN"/>
    <property type="match status" value="1"/>
</dbReference>
<evidence type="ECO:0000259" key="6">
    <source>
        <dbReference type="Pfam" id="PF02463"/>
    </source>
</evidence>
<sequence>MPEESTSPTAAASGGGGGGHSPSAPPKSRPRLFIKEMVLRNFKSYAGEQRIGPFHKSFSAVVGPNGSGKSNVIDAMLFVFGKRAKQVNLSPRFFSSSSSN</sequence>
<evidence type="ECO:0000256" key="4">
    <source>
        <dbReference type="ARBA" id="ARBA00023242"/>
    </source>
</evidence>
<dbReference type="InterPro" id="IPR027417">
    <property type="entry name" value="P-loop_NTPase"/>
</dbReference>
<keyword evidence="4" id="KW-0539">Nucleus</keyword>